<accession>A0A0N5D9K8</accession>
<evidence type="ECO:0000256" key="3">
    <source>
        <dbReference type="ARBA" id="ARBA00023150"/>
    </source>
</evidence>
<keyword evidence="7" id="KW-1185">Reference proteome</keyword>
<evidence type="ECO:0000313" key="8">
    <source>
        <dbReference type="WBParaSite" id="TCLT_0000982301-mRNA-1"/>
    </source>
</evidence>
<dbReference type="SUPFAM" id="SSF53218">
    <property type="entry name" value="Molybdenum cofactor biosynthesis proteins"/>
    <property type="match status" value="1"/>
</dbReference>
<reference evidence="8" key="1">
    <citation type="submission" date="2017-02" db="UniProtKB">
        <authorList>
            <consortium name="WormBaseParasite"/>
        </authorList>
    </citation>
    <scope>IDENTIFICATION</scope>
</reference>
<dbReference type="GO" id="GO:0006777">
    <property type="term" value="P:Mo-molybdopterin cofactor biosynthetic process"/>
    <property type="evidence" value="ECO:0007669"/>
    <property type="project" value="UniProtKB-KW"/>
</dbReference>
<evidence type="ECO:0000313" key="7">
    <source>
        <dbReference type="Proteomes" id="UP000276776"/>
    </source>
</evidence>
<feature type="region of interest" description="Disordered" evidence="4">
    <location>
        <begin position="91"/>
        <end position="118"/>
    </location>
</feature>
<dbReference type="InterPro" id="IPR036425">
    <property type="entry name" value="MoaB/Mog-like_dom_sf"/>
</dbReference>
<dbReference type="EMBL" id="UYYF01004887">
    <property type="protein sequence ID" value="VDN07476.1"/>
    <property type="molecule type" value="Genomic_DNA"/>
</dbReference>
<keyword evidence="3" id="KW-0501">Molybdenum cofactor biosynthesis</keyword>
<evidence type="ECO:0000256" key="1">
    <source>
        <dbReference type="ARBA" id="ARBA00005046"/>
    </source>
</evidence>
<sequence>CLDVIIATGGTGFSKRDVTPEATLEIIEKRCGGLETALHLRSLKATPFAALSRLCAGISGSTLIINVPGSPAAVKECFEVLEPLLPHAAQLLDDEGTKEQRDHQHPTKQKHLSQQGAK</sequence>
<dbReference type="PANTHER" id="PTHR43764:SF1">
    <property type="entry name" value="MOLYBDOPTERIN MOLYBDOTRANSFERASE"/>
    <property type="match status" value="1"/>
</dbReference>
<gene>
    <name evidence="6" type="ORF">TCLT_LOCUS9812</name>
</gene>
<dbReference type="Pfam" id="PF00994">
    <property type="entry name" value="MoCF_biosynth"/>
    <property type="match status" value="1"/>
</dbReference>
<dbReference type="InterPro" id="IPR051920">
    <property type="entry name" value="MPT_Adenylyltrnsfr/MoaC-Rel"/>
</dbReference>
<proteinExistence type="inferred from homology"/>
<name>A0A0N5D9K8_THECL</name>
<comment type="similarity">
    <text evidence="2">In the N-terminal section; belongs to the MoaB/Mog family.</text>
</comment>
<organism evidence="8">
    <name type="scientific">Thelazia callipaeda</name>
    <name type="common">Oriental eyeworm</name>
    <name type="synonym">Parasitic nematode</name>
    <dbReference type="NCBI Taxonomy" id="103827"/>
    <lineage>
        <taxon>Eukaryota</taxon>
        <taxon>Metazoa</taxon>
        <taxon>Ecdysozoa</taxon>
        <taxon>Nematoda</taxon>
        <taxon>Chromadorea</taxon>
        <taxon>Rhabditida</taxon>
        <taxon>Spirurina</taxon>
        <taxon>Spiruromorpha</taxon>
        <taxon>Thelazioidea</taxon>
        <taxon>Thelaziidae</taxon>
        <taxon>Thelazia</taxon>
    </lineage>
</organism>
<evidence type="ECO:0000256" key="4">
    <source>
        <dbReference type="SAM" id="MobiDB-lite"/>
    </source>
</evidence>
<dbReference type="PANTHER" id="PTHR43764">
    <property type="entry name" value="MOLYBDENUM COFACTOR BIOSYNTHESIS"/>
    <property type="match status" value="1"/>
</dbReference>
<dbReference type="InterPro" id="IPR001453">
    <property type="entry name" value="MoaB/Mog_dom"/>
</dbReference>
<feature type="compositionally biased region" description="Basic and acidic residues" evidence="4">
    <location>
        <begin position="95"/>
        <end position="105"/>
    </location>
</feature>
<dbReference type="AlphaFoldDB" id="A0A0N5D9K8"/>
<reference evidence="6 7" key="2">
    <citation type="submission" date="2018-11" db="EMBL/GenBank/DDBJ databases">
        <authorList>
            <consortium name="Pathogen Informatics"/>
        </authorList>
    </citation>
    <scope>NUCLEOTIDE SEQUENCE [LARGE SCALE GENOMIC DNA]</scope>
</reference>
<dbReference type="STRING" id="103827.A0A0N5D9K8"/>
<dbReference type="Proteomes" id="UP000276776">
    <property type="component" value="Unassembled WGS sequence"/>
</dbReference>
<dbReference type="WBParaSite" id="TCLT_0000982301-mRNA-1">
    <property type="protein sequence ID" value="TCLT_0000982301-mRNA-1"/>
    <property type="gene ID" value="TCLT_0000982301"/>
</dbReference>
<comment type="pathway">
    <text evidence="1">Cofactor biosynthesis; molybdopterin biosynthesis.</text>
</comment>
<feature type="domain" description="MoaB/Mog" evidence="5">
    <location>
        <begin position="3"/>
        <end position="87"/>
    </location>
</feature>
<evidence type="ECO:0000256" key="2">
    <source>
        <dbReference type="ARBA" id="ARBA00007589"/>
    </source>
</evidence>
<dbReference type="CDD" id="cd00886">
    <property type="entry name" value="MogA_MoaB"/>
    <property type="match status" value="1"/>
</dbReference>
<dbReference type="Gene3D" id="3.40.980.10">
    <property type="entry name" value="MoaB/Mog-like domain"/>
    <property type="match status" value="1"/>
</dbReference>
<evidence type="ECO:0000259" key="5">
    <source>
        <dbReference type="Pfam" id="PF00994"/>
    </source>
</evidence>
<protein>
    <submittedName>
        <fullName evidence="8">MoCF_biosynth domain-containing protein</fullName>
    </submittedName>
</protein>
<dbReference type="OrthoDB" id="4349954at2759"/>
<evidence type="ECO:0000313" key="6">
    <source>
        <dbReference type="EMBL" id="VDN07476.1"/>
    </source>
</evidence>